<keyword evidence="4 6" id="KW-0949">S-adenosyl-L-methionine</keyword>
<dbReference type="KEGG" id="ban:BA_3814"/>
<evidence type="ECO:0000313" key="8">
    <source>
        <dbReference type="Proteomes" id="UP000000427"/>
    </source>
</evidence>
<dbReference type="RefSeq" id="WP_000286272.1">
    <property type="nucleotide sequence ID" value="NZ_AP014833.1"/>
</dbReference>
<evidence type="ECO:0000256" key="2">
    <source>
        <dbReference type="ARBA" id="ARBA00022603"/>
    </source>
</evidence>
<dbReference type="GeneID" id="45023516"/>
<dbReference type="PRINTS" id="PR00105">
    <property type="entry name" value="C5METTRFRASE"/>
</dbReference>
<evidence type="ECO:0000256" key="3">
    <source>
        <dbReference type="ARBA" id="ARBA00022679"/>
    </source>
</evidence>
<dbReference type="REBASE" id="7147">
    <property type="entry name" value="M.BatAORF3814P"/>
</dbReference>
<dbReference type="GO" id="GO:0032259">
    <property type="term" value="P:methylation"/>
    <property type="evidence" value="ECO:0007669"/>
    <property type="project" value="UniProtKB-KW"/>
</dbReference>
<dbReference type="OMA" id="FANMELD"/>
<dbReference type="GO" id="GO:0009307">
    <property type="term" value="P:DNA restriction-modification system"/>
    <property type="evidence" value="ECO:0007669"/>
    <property type="project" value="UniProtKB-KW"/>
</dbReference>
<accession>A0A6H3APB1</accession>
<dbReference type="InterPro" id="IPR050750">
    <property type="entry name" value="C5-MTase"/>
</dbReference>
<evidence type="ECO:0000256" key="4">
    <source>
        <dbReference type="ARBA" id="ARBA00022691"/>
    </source>
</evidence>
<evidence type="ECO:0000256" key="5">
    <source>
        <dbReference type="ARBA" id="ARBA00022747"/>
    </source>
</evidence>
<dbReference type="InterPro" id="IPR029063">
    <property type="entry name" value="SAM-dependent_MTases_sf"/>
</dbReference>
<comment type="similarity">
    <text evidence="6">Belongs to the class I-like SAM-binding methyltransferase superfamily. C5-methyltransferase family.</text>
</comment>
<dbReference type="PANTHER" id="PTHR46098:SF1">
    <property type="entry name" value="TRNA (CYTOSINE(38)-C(5))-METHYLTRANSFERASE"/>
    <property type="match status" value="1"/>
</dbReference>
<organism evidence="7 8">
    <name type="scientific">Bacillus anthracis</name>
    <name type="common">anthrax bacterium</name>
    <dbReference type="NCBI Taxonomy" id="1392"/>
    <lineage>
        <taxon>Bacteria</taxon>
        <taxon>Bacillati</taxon>
        <taxon>Bacillota</taxon>
        <taxon>Bacilli</taxon>
        <taxon>Bacillales</taxon>
        <taxon>Bacillaceae</taxon>
        <taxon>Bacillus</taxon>
        <taxon>Bacillus cereus group</taxon>
    </lineage>
</organism>
<name>A0A6H3APB1_BACAN</name>
<dbReference type="Gene3D" id="3.40.50.150">
    <property type="entry name" value="Vaccinia Virus protein VP39"/>
    <property type="match status" value="1"/>
</dbReference>
<proteinExistence type="inferred from homology"/>
<dbReference type="Proteomes" id="UP000000427">
    <property type="component" value="Chromosome"/>
</dbReference>
<dbReference type="GO" id="GO:0003886">
    <property type="term" value="F:DNA (cytosine-5-)-methyltransferase activity"/>
    <property type="evidence" value="ECO:0007669"/>
    <property type="project" value="UniProtKB-EC"/>
</dbReference>
<gene>
    <name evidence="7" type="ordered locus">BA_3814</name>
</gene>
<dbReference type="SUPFAM" id="SSF53335">
    <property type="entry name" value="S-adenosyl-L-methionine-dependent methyltransferases"/>
    <property type="match status" value="1"/>
</dbReference>
<feature type="active site" evidence="6">
    <location>
        <position position="86"/>
    </location>
</feature>
<sequence length="259" mass="29103">MYRSKESGLKMLDLCSGIAGISMAADWAGIDTAAFCEIEEFNQKVLRKNYPNIPIFPDLYKLMKQSLIDGGVDVDSIGVISAGYPCQGESLVGKRRGAEDERWLWPEVFRLIKELRPTWFVGENVAGHVTMGLDTVLSDLEEENYSTRTFVFPAVSVGAPHQRYRTFIVGHSNDKSKLQTDPRVVPFRSKWETWENTTGINRGTLSGTYWEENKPAICGMDDGTATRLDEDRLRFLGNAVVPQQIYPIFEAIAKIEGLL</sequence>
<dbReference type="EMBL" id="AE016879">
    <property type="protein sequence ID" value="AAP27552.1"/>
    <property type="molecule type" value="Genomic_DNA"/>
</dbReference>
<evidence type="ECO:0000256" key="1">
    <source>
        <dbReference type="ARBA" id="ARBA00011975"/>
    </source>
</evidence>
<reference evidence="7 8" key="1">
    <citation type="journal article" date="2003" name="Nature">
        <title>The genome sequence of Bacillus anthracis Ames and comparison to closely related bacteria.</title>
        <authorList>
            <person name="Read T.D."/>
            <person name="Peterson S.N."/>
            <person name="Tourasse N."/>
            <person name="Baillie L.W."/>
            <person name="Paulsen I.T."/>
            <person name="Nelson K.E."/>
            <person name="Tettelin H."/>
            <person name="Fouts D.E."/>
            <person name="Eisen J.A."/>
            <person name="Gill S.R."/>
            <person name="Holtzapple E.K."/>
            <person name="Okstad O.A."/>
            <person name="Helgason E."/>
            <person name="Rilstone J."/>
            <person name="Wu M."/>
            <person name="Kolonay J.F."/>
            <person name="Beanan M.J."/>
            <person name="Dodson R.J."/>
            <person name="Brinkac L.M."/>
            <person name="Gwinn M."/>
            <person name="DeBoy R.T."/>
            <person name="Madpu R."/>
            <person name="Daugherty S.C."/>
            <person name="Durkin A.S."/>
            <person name="Haft D.H."/>
            <person name="Nelson W.C."/>
            <person name="Peterson J.D."/>
            <person name="Pop M."/>
            <person name="Khouri H.M."/>
            <person name="Radune D."/>
            <person name="Benton J.L."/>
            <person name="Mahamoud Y."/>
            <person name="Jiang L."/>
            <person name="Hance I.R."/>
            <person name="Weidman J.F."/>
            <person name="Berry K.J."/>
            <person name="Plaut R.D."/>
            <person name="Wolf A.M."/>
            <person name="Watkins K.L."/>
            <person name="Nierman W.C."/>
            <person name="Hazen A."/>
            <person name="Cline R."/>
            <person name="Redmond C."/>
            <person name="Thwaite J.E."/>
            <person name="White O."/>
            <person name="Salzberg S.L."/>
            <person name="Thomason B."/>
            <person name="Friedlander A.M."/>
            <person name="Koehler T.M."/>
            <person name="Hanna P.C."/>
            <person name="Kolsto A.B."/>
            <person name="Fraser C.M."/>
        </authorList>
    </citation>
    <scope>NUCLEOTIDE SEQUENCE [LARGE SCALE GENOMIC DNA]</scope>
    <source>
        <strain evidence="8">Ames / isolate Porton</strain>
    </source>
</reference>
<evidence type="ECO:0000313" key="7">
    <source>
        <dbReference type="EMBL" id="AAP27552.1"/>
    </source>
</evidence>
<evidence type="ECO:0000256" key="6">
    <source>
        <dbReference type="PROSITE-ProRule" id="PRU01016"/>
    </source>
</evidence>
<dbReference type="PANTHER" id="PTHR46098">
    <property type="entry name" value="TRNA (CYTOSINE(38)-C(5))-METHYLTRANSFERASE"/>
    <property type="match status" value="1"/>
</dbReference>
<keyword evidence="5" id="KW-0680">Restriction system</keyword>
<keyword evidence="2 6" id="KW-0489">Methyltransferase</keyword>
<dbReference type="InterPro" id="IPR001525">
    <property type="entry name" value="C5_MeTfrase"/>
</dbReference>
<dbReference type="PROSITE" id="PS51679">
    <property type="entry name" value="SAM_MT_C5"/>
    <property type="match status" value="1"/>
</dbReference>
<dbReference type="KEGG" id="banh:HYU01_18630"/>
<dbReference type="Pfam" id="PF00145">
    <property type="entry name" value="DNA_methylase"/>
    <property type="match status" value="1"/>
</dbReference>
<dbReference type="AlphaFoldDB" id="A0A6H3APB1"/>
<keyword evidence="3 6" id="KW-0808">Transferase</keyword>
<dbReference type="EC" id="2.1.1.37" evidence="1"/>
<protein>
    <recommendedName>
        <fullName evidence="1">DNA (cytosine-5-)-methyltransferase</fullName>
        <ecNumber evidence="1">2.1.1.37</ecNumber>
    </recommendedName>
</protein>